<evidence type="ECO:0000256" key="1">
    <source>
        <dbReference type="ARBA" id="ARBA00004906"/>
    </source>
</evidence>
<reference evidence="6" key="1">
    <citation type="submission" date="2022-02" db="EMBL/GenBank/DDBJ databases">
        <authorList>
            <person name="Henning P.M."/>
            <person name="McCubbin A.G."/>
            <person name="Shore J.S."/>
        </authorList>
    </citation>
    <scope>NUCLEOTIDE SEQUENCE</scope>
    <source>
        <strain evidence="6">F60SS</strain>
        <tissue evidence="6">Leaves</tissue>
    </source>
</reference>
<reference evidence="6" key="2">
    <citation type="journal article" date="2023" name="Plants (Basel)">
        <title>Annotation of the Turnera subulata (Passifloraceae) Draft Genome Reveals the S-Locus Evolved after the Divergence of Turneroideae from Passifloroideae in a Stepwise Manner.</title>
        <authorList>
            <person name="Henning P.M."/>
            <person name="Roalson E.H."/>
            <person name="Mir W."/>
            <person name="McCubbin A.G."/>
            <person name="Shore J.S."/>
        </authorList>
    </citation>
    <scope>NUCLEOTIDE SEQUENCE</scope>
    <source>
        <strain evidence="6">F60SS</strain>
    </source>
</reference>
<dbReference type="Pfam" id="PF03000">
    <property type="entry name" value="NPH3"/>
    <property type="match status" value="1"/>
</dbReference>
<dbReference type="InterPro" id="IPR011333">
    <property type="entry name" value="SKP1/BTB/POZ_sf"/>
</dbReference>
<evidence type="ECO:0000313" key="7">
    <source>
        <dbReference type="Proteomes" id="UP001141552"/>
    </source>
</evidence>
<dbReference type="OrthoDB" id="624345at2759"/>
<comment type="similarity">
    <text evidence="3">Belongs to the NPH3 family.</text>
</comment>
<feature type="domain" description="NPH3" evidence="5">
    <location>
        <begin position="189"/>
        <end position="439"/>
    </location>
</feature>
<dbReference type="AlphaFoldDB" id="A0A9Q0FHV0"/>
<name>A0A9Q0FHV0_9ROSI</name>
<evidence type="ECO:0000256" key="2">
    <source>
        <dbReference type="ARBA" id="ARBA00022786"/>
    </source>
</evidence>
<sequence length="503" mass="57544">MEEGCYIEVDVNGEEIFMVDKKILASFSIRLRKLLCKADDSTGRTKIIFHNFPGGAEGFELLARYCYNNGSFEISATNVVLLHCAAHFMEMDSNRITTNLVCQSEKSLEEISFWGWSDLLVALKQCQDIYPASSSSSLLEKVMDCLVSKLAMTTASSPFTWSSRNSSSHLSSCDLSSTYSMRNYCSPTTWWFEDLSFLNTVLLDKAVRMMIYQKLDHSTIFKFLLFHLKSKFLSLPIPEKSKMTEVAINLLLLLDRNCLSCKGLFYIRQLVSRCEKNGKHYKLKLESLIGLQLDEATLGHLLVPPCHRKHYSYDVDFVLRLVKVYLSQGSVISSQVKKVACLMDSYLHEVAPDKFLKPSKFAALVSALPDSARESSDRLYQAIDIYLQVHVKLSEEEKMSLCCSLNQEKLSSKSLKHLARNSKFPSRDALKRFRKQQCKRNNIIHDHGFPKENMVMQEDAHQILHSATNHSTETESLDLLLQEMQRRVAQLEKNCPTMRSLIW</sequence>
<comment type="caution">
    <text evidence="6">The sequence shown here is derived from an EMBL/GenBank/DDBJ whole genome shotgun (WGS) entry which is preliminary data.</text>
</comment>
<evidence type="ECO:0000313" key="6">
    <source>
        <dbReference type="EMBL" id="KAJ4831753.1"/>
    </source>
</evidence>
<keyword evidence="2" id="KW-0833">Ubl conjugation pathway</keyword>
<dbReference type="InterPro" id="IPR027356">
    <property type="entry name" value="NPH3_dom"/>
</dbReference>
<dbReference type="PROSITE" id="PS51649">
    <property type="entry name" value="NPH3"/>
    <property type="match status" value="1"/>
</dbReference>
<evidence type="ECO:0000256" key="4">
    <source>
        <dbReference type="SAM" id="Coils"/>
    </source>
</evidence>
<dbReference type="Proteomes" id="UP001141552">
    <property type="component" value="Unassembled WGS sequence"/>
</dbReference>
<gene>
    <name evidence="6" type="ORF">Tsubulata_025523</name>
</gene>
<feature type="coiled-coil region" evidence="4">
    <location>
        <begin position="474"/>
        <end position="501"/>
    </location>
</feature>
<keyword evidence="4" id="KW-0175">Coiled coil</keyword>
<keyword evidence="7" id="KW-1185">Reference proteome</keyword>
<comment type="pathway">
    <text evidence="1">Protein modification; protein ubiquitination.</text>
</comment>
<organism evidence="6 7">
    <name type="scientific">Turnera subulata</name>
    <dbReference type="NCBI Taxonomy" id="218843"/>
    <lineage>
        <taxon>Eukaryota</taxon>
        <taxon>Viridiplantae</taxon>
        <taxon>Streptophyta</taxon>
        <taxon>Embryophyta</taxon>
        <taxon>Tracheophyta</taxon>
        <taxon>Spermatophyta</taxon>
        <taxon>Magnoliopsida</taxon>
        <taxon>eudicotyledons</taxon>
        <taxon>Gunneridae</taxon>
        <taxon>Pentapetalae</taxon>
        <taxon>rosids</taxon>
        <taxon>fabids</taxon>
        <taxon>Malpighiales</taxon>
        <taxon>Passifloraceae</taxon>
        <taxon>Turnera</taxon>
    </lineage>
</organism>
<dbReference type="InterPro" id="IPR043454">
    <property type="entry name" value="NPH3/RPT2-like"/>
</dbReference>
<proteinExistence type="inferred from homology"/>
<protein>
    <recommendedName>
        <fullName evidence="5">NPH3 domain-containing protein</fullName>
    </recommendedName>
</protein>
<dbReference type="PANTHER" id="PTHR32370">
    <property type="entry name" value="OS12G0117600 PROTEIN"/>
    <property type="match status" value="1"/>
</dbReference>
<dbReference type="Gene3D" id="3.30.710.10">
    <property type="entry name" value="Potassium Channel Kv1.1, Chain A"/>
    <property type="match status" value="1"/>
</dbReference>
<dbReference type="SUPFAM" id="SSF54695">
    <property type="entry name" value="POZ domain"/>
    <property type="match status" value="1"/>
</dbReference>
<evidence type="ECO:0000259" key="5">
    <source>
        <dbReference type="PROSITE" id="PS51649"/>
    </source>
</evidence>
<dbReference type="EMBL" id="JAKUCV010005292">
    <property type="protein sequence ID" value="KAJ4831753.1"/>
    <property type="molecule type" value="Genomic_DNA"/>
</dbReference>
<evidence type="ECO:0000256" key="3">
    <source>
        <dbReference type="PROSITE-ProRule" id="PRU00982"/>
    </source>
</evidence>
<accession>A0A9Q0FHV0</accession>